<feature type="transmembrane region" description="Helical" evidence="1">
    <location>
        <begin position="170"/>
        <end position="195"/>
    </location>
</feature>
<dbReference type="AlphaFoldDB" id="A0A8W8K7F9"/>
<keyword evidence="1" id="KW-0472">Membrane</keyword>
<dbReference type="EnsemblMetazoa" id="G22745.1">
    <property type="protein sequence ID" value="G22745.1:cds"/>
    <property type="gene ID" value="G22745"/>
</dbReference>
<feature type="transmembrane region" description="Helical" evidence="1">
    <location>
        <begin position="116"/>
        <end position="138"/>
    </location>
</feature>
<keyword evidence="1" id="KW-0812">Transmembrane</keyword>
<dbReference type="Proteomes" id="UP000005408">
    <property type="component" value="Unassembled WGS sequence"/>
</dbReference>
<protein>
    <submittedName>
        <fullName evidence="2">Uncharacterized protein</fullName>
    </submittedName>
</protein>
<organism evidence="2 3">
    <name type="scientific">Magallana gigas</name>
    <name type="common">Pacific oyster</name>
    <name type="synonym">Crassostrea gigas</name>
    <dbReference type="NCBI Taxonomy" id="29159"/>
    <lineage>
        <taxon>Eukaryota</taxon>
        <taxon>Metazoa</taxon>
        <taxon>Spiralia</taxon>
        <taxon>Lophotrochozoa</taxon>
        <taxon>Mollusca</taxon>
        <taxon>Bivalvia</taxon>
        <taxon>Autobranchia</taxon>
        <taxon>Pteriomorphia</taxon>
        <taxon>Ostreida</taxon>
        <taxon>Ostreoidea</taxon>
        <taxon>Ostreidae</taxon>
        <taxon>Magallana</taxon>
    </lineage>
</organism>
<name>A0A8W8K7F9_MAGGI</name>
<reference evidence="2" key="1">
    <citation type="submission" date="2022-08" db="UniProtKB">
        <authorList>
            <consortium name="EnsemblMetazoa"/>
        </authorList>
    </citation>
    <scope>IDENTIFICATION</scope>
    <source>
        <strain evidence="2">05x7-T-G4-1.051#20</strain>
    </source>
</reference>
<accession>A0A8W8K7F9</accession>
<feature type="transmembrane region" description="Helical" evidence="1">
    <location>
        <begin position="86"/>
        <end position="109"/>
    </location>
</feature>
<evidence type="ECO:0000313" key="2">
    <source>
        <dbReference type="EnsemblMetazoa" id="G22745.1:cds"/>
    </source>
</evidence>
<keyword evidence="3" id="KW-1185">Reference proteome</keyword>
<keyword evidence="1" id="KW-1133">Transmembrane helix</keyword>
<evidence type="ECO:0000256" key="1">
    <source>
        <dbReference type="SAM" id="Phobius"/>
    </source>
</evidence>
<proteinExistence type="predicted"/>
<sequence>MIAVALVLQGISLRKDAKWDQYITGAVPPDINHPVVFQIKAYQSLWKLNVLADYDTDVYDNHDYNAYVDKSKRKTDWREESLRFELAGVGIGSASFGVLALASVIPFFLKLRKLQIGAVLNSMGLCFISAVLIMKGIAQYSENYQSVINPYAKTWKWFFHLTDDTLAMDFYFAFGAAIFHFFAAVSLIIHVIVYIRSDDSKNKTTVESICM</sequence>
<evidence type="ECO:0000313" key="3">
    <source>
        <dbReference type="Proteomes" id="UP000005408"/>
    </source>
</evidence>